<sequence>MFSNEQIDIDVLPDFTQVDYKKMDKNAPFEQLIGWGITFAIVYTVLIIAWLVLNIPNDVALYIGLGLLAVMAWIVYYIFASHKQRGIALREQDILYKRGLIWRTTTIVPFNRIQHIETQRGLFERKLGLATVKIFSAGGLSSDLVISGLSVLRASQLRQIILDKTNSEQLKND</sequence>
<dbReference type="AlphaFoldDB" id="A0A6N8FEB3"/>
<feature type="domain" description="YdbS-like PH" evidence="2">
    <location>
        <begin position="86"/>
        <end position="161"/>
    </location>
</feature>
<evidence type="ECO:0000313" key="3">
    <source>
        <dbReference type="EMBL" id="MUH73507.1"/>
    </source>
</evidence>
<dbReference type="Pfam" id="PF03703">
    <property type="entry name" value="bPH_2"/>
    <property type="match status" value="1"/>
</dbReference>
<evidence type="ECO:0000256" key="1">
    <source>
        <dbReference type="SAM" id="Phobius"/>
    </source>
</evidence>
<evidence type="ECO:0000313" key="4">
    <source>
        <dbReference type="Proteomes" id="UP000439994"/>
    </source>
</evidence>
<organism evidence="3 4">
    <name type="scientific">Psychrosphaera haliotis</name>
    <dbReference type="NCBI Taxonomy" id="555083"/>
    <lineage>
        <taxon>Bacteria</taxon>
        <taxon>Pseudomonadati</taxon>
        <taxon>Pseudomonadota</taxon>
        <taxon>Gammaproteobacteria</taxon>
        <taxon>Alteromonadales</taxon>
        <taxon>Pseudoalteromonadaceae</taxon>
        <taxon>Psychrosphaera</taxon>
    </lineage>
</organism>
<feature type="transmembrane region" description="Helical" evidence="1">
    <location>
        <begin position="32"/>
        <end position="53"/>
    </location>
</feature>
<dbReference type="OrthoDB" id="1750577at2"/>
<proteinExistence type="predicted"/>
<gene>
    <name evidence="3" type="ORF">GNP35_14055</name>
</gene>
<dbReference type="RefSeq" id="WP_155696821.1">
    <property type="nucleotide sequence ID" value="NZ_WOCD01000005.1"/>
</dbReference>
<dbReference type="InterPro" id="IPR005182">
    <property type="entry name" value="YdbS-like_PH"/>
</dbReference>
<keyword evidence="1" id="KW-0812">Transmembrane</keyword>
<dbReference type="PANTHER" id="PTHR34473">
    <property type="entry name" value="UPF0699 TRANSMEMBRANE PROTEIN YDBS"/>
    <property type="match status" value="1"/>
</dbReference>
<feature type="transmembrane region" description="Helical" evidence="1">
    <location>
        <begin position="59"/>
        <end position="80"/>
    </location>
</feature>
<keyword evidence="4" id="KW-1185">Reference proteome</keyword>
<evidence type="ECO:0000259" key="2">
    <source>
        <dbReference type="Pfam" id="PF03703"/>
    </source>
</evidence>
<keyword evidence="1" id="KW-1133">Transmembrane helix</keyword>
<reference evidence="3 4" key="1">
    <citation type="submission" date="2019-11" db="EMBL/GenBank/DDBJ databases">
        <title>P. haliotis isolates from Z. marina roots.</title>
        <authorList>
            <person name="Cohen M."/>
            <person name="Jospin G."/>
            <person name="Eisen J.A."/>
            <person name="Coil D.A."/>
        </authorList>
    </citation>
    <scope>NUCLEOTIDE SEQUENCE [LARGE SCALE GENOMIC DNA]</scope>
    <source>
        <strain evidence="3 4">UCD-MCMsp1aY</strain>
    </source>
</reference>
<keyword evidence="1" id="KW-0472">Membrane</keyword>
<dbReference type="PANTHER" id="PTHR34473:SF3">
    <property type="entry name" value="TRANSMEMBRANE PROTEIN-RELATED"/>
    <property type="match status" value="1"/>
</dbReference>
<comment type="caution">
    <text evidence="3">The sequence shown here is derived from an EMBL/GenBank/DDBJ whole genome shotgun (WGS) entry which is preliminary data.</text>
</comment>
<accession>A0A6N8FEB3</accession>
<name>A0A6N8FEB3_9GAMM</name>
<protein>
    <submittedName>
        <fullName evidence="3">PH domain-containing protein</fullName>
    </submittedName>
</protein>
<dbReference type="Proteomes" id="UP000439994">
    <property type="component" value="Unassembled WGS sequence"/>
</dbReference>
<dbReference type="EMBL" id="WOCD01000005">
    <property type="protein sequence ID" value="MUH73507.1"/>
    <property type="molecule type" value="Genomic_DNA"/>
</dbReference>